<accession>A0A9P7BIS0</accession>
<comment type="caution">
    <text evidence="1">The sequence shown here is derived from an EMBL/GenBank/DDBJ whole genome shotgun (WGS) entry which is preliminary data.</text>
</comment>
<protein>
    <submittedName>
        <fullName evidence="1">Uncharacterized protein</fullName>
    </submittedName>
</protein>
<gene>
    <name evidence="1" type="ORF">G6F64_015332</name>
</gene>
<dbReference type="Proteomes" id="UP000716291">
    <property type="component" value="Unassembled WGS sequence"/>
</dbReference>
<organism evidence="1 2">
    <name type="scientific">Rhizopus oryzae</name>
    <name type="common">Mucormycosis agent</name>
    <name type="synonym">Rhizopus arrhizus var. delemar</name>
    <dbReference type="NCBI Taxonomy" id="64495"/>
    <lineage>
        <taxon>Eukaryota</taxon>
        <taxon>Fungi</taxon>
        <taxon>Fungi incertae sedis</taxon>
        <taxon>Mucoromycota</taxon>
        <taxon>Mucoromycotina</taxon>
        <taxon>Mucoromycetes</taxon>
        <taxon>Mucorales</taxon>
        <taxon>Mucorineae</taxon>
        <taxon>Rhizopodaceae</taxon>
        <taxon>Rhizopus</taxon>
    </lineage>
</organism>
<reference evidence="1" key="1">
    <citation type="journal article" date="2020" name="Microb. Genom.">
        <title>Genetic diversity of clinical and environmental Mucorales isolates obtained from an investigation of mucormycosis cases among solid organ transplant recipients.</title>
        <authorList>
            <person name="Nguyen M.H."/>
            <person name="Kaul D."/>
            <person name="Muto C."/>
            <person name="Cheng S.J."/>
            <person name="Richter R.A."/>
            <person name="Bruno V.M."/>
            <person name="Liu G."/>
            <person name="Beyhan S."/>
            <person name="Sundermann A.J."/>
            <person name="Mounaud S."/>
            <person name="Pasculle A.W."/>
            <person name="Nierman W.C."/>
            <person name="Driscoll E."/>
            <person name="Cumbie R."/>
            <person name="Clancy C.J."/>
            <person name="Dupont C.L."/>
        </authorList>
    </citation>
    <scope>NUCLEOTIDE SEQUENCE</scope>
    <source>
        <strain evidence="1">GL11</strain>
    </source>
</reference>
<evidence type="ECO:0000313" key="1">
    <source>
        <dbReference type="EMBL" id="KAG1273539.1"/>
    </source>
</evidence>
<sequence length="90" mass="9887">MPGTGLDRVPGCPSIALQPSRWGCIKAANQSWNTARRRERWRRCGYSSDTGMAAARKAGMTSTSLPASSRCWTSKRGIWMSPSPARQQAM</sequence>
<name>A0A9P7BIS0_RHIOR</name>
<proteinExistence type="predicted"/>
<dbReference type="EMBL" id="JAANQT010012808">
    <property type="protein sequence ID" value="KAG1273539.1"/>
    <property type="molecule type" value="Genomic_DNA"/>
</dbReference>
<dbReference type="AlphaFoldDB" id="A0A9P7BIS0"/>
<keyword evidence="2" id="KW-1185">Reference proteome</keyword>
<evidence type="ECO:0000313" key="2">
    <source>
        <dbReference type="Proteomes" id="UP000716291"/>
    </source>
</evidence>